<dbReference type="RefSeq" id="XP_024662829.1">
    <property type="nucleotide sequence ID" value="XM_024807061.1"/>
</dbReference>
<dbReference type="OrthoDB" id="18781at2759"/>
<organism evidence="5 6">
    <name type="scientific">Wickerhamiella sorbophila</name>
    <dbReference type="NCBI Taxonomy" id="45607"/>
    <lineage>
        <taxon>Eukaryota</taxon>
        <taxon>Fungi</taxon>
        <taxon>Dikarya</taxon>
        <taxon>Ascomycota</taxon>
        <taxon>Saccharomycotina</taxon>
        <taxon>Dipodascomycetes</taxon>
        <taxon>Dipodascales</taxon>
        <taxon>Trichomonascaceae</taxon>
        <taxon>Wickerhamiella</taxon>
    </lineage>
</organism>
<dbReference type="GO" id="GO:0043138">
    <property type="term" value="F:3'-5' DNA helicase activity"/>
    <property type="evidence" value="ECO:0007669"/>
    <property type="project" value="TreeGrafter"/>
</dbReference>
<evidence type="ECO:0000256" key="1">
    <source>
        <dbReference type="ARBA" id="ARBA00022741"/>
    </source>
</evidence>
<accession>A0A2T0FCZ3</accession>
<dbReference type="Proteomes" id="UP000238350">
    <property type="component" value="Unassembled WGS sequence"/>
</dbReference>
<dbReference type="CDD" id="cd17923">
    <property type="entry name" value="DEXHc_Hrq1-like"/>
    <property type="match status" value="1"/>
</dbReference>
<dbReference type="GO" id="GO:0005634">
    <property type="term" value="C:nucleus"/>
    <property type="evidence" value="ECO:0007669"/>
    <property type="project" value="TreeGrafter"/>
</dbReference>
<keyword evidence="5" id="KW-0378">Hydrolase</keyword>
<dbReference type="GeneID" id="36514252"/>
<dbReference type="SMART" id="SM00487">
    <property type="entry name" value="DEXDc"/>
    <property type="match status" value="1"/>
</dbReference>
<dbReference type="CDD" id="cd18797">
    <property type="entry name" value="SF2_C_Hrq"/>
    <property type="match status" value="1"/>
</dbReference>
<gene>
    <name evidence="5" type="ORF">B9G98_00503</name>
</gene>
<dbReference type="GO" id="GO:0005524">
    <property type="term" value="F:ATP binding"/>
    <property type="evidence" value="ECO:0007669"/>
    <property type="project" value="UniProtKB-KW"/>
</dbReference>
<dbReference type="PROSITE" id="PS51192">
    <property type="entry name" value="HELICASE_ATP_BIND_1"/>
    <property type="match status" value="1"/>
</dbReference>
<name>A0A2T0FCZ3_9ASCO</name>
<dbReference type="Pfam" id="PF00270">
    <property type="entry name" value="DEAD"/>
    <property type="match status" value="1"/>
</dbReference>
<dbReference type="PANTHER" id="PTHR47957">
    <property type="entry name" value="ATP-DEPENDENT HELICASE HRQ1"/>
    <property type="match status" value="1"/>
</dbReference>
<dbReference type="Pfam" id="PF22982">
    <property type="entry name" value="WHD_HRQ1"/>
    <property type="match status" value="1"/>
</dbReference>
<dbReference type="Pfam" id="PF09369">
    <property type="entry name" value="MZB"/>
    <property type="match status" value="1"/>
</dbReference>
<dbReference type="PROSITE" id="PS51194">
    <property type="entry name" value="HELICASE_CTER"/>
    <property type="match status" value="1"/>
</dbReference>
<dbReference type="InterPro" id="IPR027417">
    <property type="entry name" value="P-loop_NTPase"/>
</dbReference>
<evidence type="ECO:0000313" key="5">
    <source>
        <dbReference type="EMBL" id="PRT52883.1"/>
    </source>
</evidence>
<feature type="domain" description="Helicase ATP-binding" evidence="3">
    <location>
        <begin position="203"/>
        <end position="379"/>
    </location>
</feature>
<keyword evidence="1" id="KW-0547">Nucleotide-binding</keyword>
<sequence>MDNLRRIFDTACVLSTFLSKRSDYRPDANKIAHAVSQQLNQEVSLDDLSRIKYLLPDEIVFDYEDIVFDAVNDRSEPQKVLLFQFVDTVKDAENPGSLLAKITQRKERFQRAASQFMSRRSWDDLVEGAKSMYPRSNPNISMEIGPLKGESMDEIIDSLDEELAAKRTVPPRPSSYAPTPSRYEQLLSQFGIEKLYSHQAQAIEFIEEGKNVIITTSTASGKSLVFQMPIVDCLQSGEGTAMYLSPTKALAQDQLRSFRNLLDEDLVYAFDGDTPANDRQGIIEEGRLILCNPDILHCTILPQWQKWQRFLENLRFVVLDELHCYQGVFGAHTAMVFRRLRRLCFDLGNDQLQFIACSATIDKPLHFFSQITGLEEEQIRMVDNDGSPAGKKHFLFINTPHLVEDDPSSGRALPMTIAVPLLIRLVSSGLRVIAFCRVRKVCELMMRSIREQLRDQDNGEEILSCIMSYRGGYAPEKRREIEREMFCGKLRAVIATSALEIGIDIGNLDAAVLVGFPYSLASFRQQVGRVGRRSTDSLVAIVADGSVLDRTFVNDPDRIFTDRDPLIPLPIEPAIVSSHLDCAAYELALTEEDGEVFPLWESLKHSLEFEDGQYHTSKYRPAEKVSLRVADSTDIAVVNVTGGNCEILEMIEFSRIGFTIYEGAIFHHQGKPYIVVKLNTDENYAHVIETKVQWTTRQRDFTDVDPLSSQKYKTLNDALCAIGKVQVATTVFGYFKVDRRNKIIEAVDVYLPPFEAKRAGIWMNLSIAVLETITEKNLNAAAAIHAAEHLIISMIPRFVVTSPGDLGTECKAPEKELAKKATGRIRLARLIIFERRGGEAGNGTVEKVYECLDQILDACCERIDACPCTHGCLDCIAMSGCTENNIVLSKPGAQVILRMLMNHPIDDVPDGPEPNFEASDIITVQAVQAHPVVNIKKEE</sequence>
<dbReference type="AlphaFoldDB" id="A0A2T0FCZ3"/>
<reference evidence="5 6" key="1">
    <citation type="submission" date="2017-04" db="EMBL/GenBank/DDBJ databases">
        <title>Genome sequencing of [Candida] sorbophila.</title>
        <authorList>
            <person name="Ahn J.O."/>
        </authorList>
    </citation>
    <scope>NUCLEOTIDE SEQUENCE [LARGE SCALE GENOMIC DNA]</scope>
    <source>
        <strain evidence="5 6">DS02</strain>
    </source>
</reference>
<comment type="caution">
    <text evidence="5">The sequence shown here is derived from an EMBL/GenBank/DDBJ whole genome shotgun (WGS) entry which is preliminary data.</text>
</comment>
<evidence type="ECO:0000313" key="6">
    <source>
        <dbReference type="Proteomes" id="UP000238350"/>
    </source>
</evidence>
<evidence type="ECO:0000256" key="2">
    <source>
        <dbReference type="ARBA" id="ARBA00022840"/>
    </source>
</evidence>
<dbReference type="SMART" id="SM00490">
    <property type="entry name" value="HELICc"/>
    <property type="match status" value="1"/>
</dbReference>
<dbReference type="PANTHER" id="PTHR47957:SF3">
    <property type="entry name" value="ATP-DEPENDENT HELICASE HRQ1"/>
    <property type="match status" value="1"/>
</dbReference>
<dbReference type="Gene3D" id="3.40.50.300">
    <property type="entry name" value="P-loop containing nucleotide triphosphate hydrolases"/>
    <property type="match status" value="2"/>
</dbReference>
<keyword evidence="6" id="KW-1185">Reference proteome</keyword>
<feature type="domain" description="Helicase C-terminal" evidence="4">
    <location>
        <begin position="418"/>
        <end position="575"/>
    </location>
</feature>
<dbReference type="Pfam" id="PF00271">
    <property type="entry name" value="Helicase_C"/>
    <property type="match status" value="1"/>
</dbReference>
<dbReference type="EMBL" id="NDIQ01000001">
    <property type="protein sequence ID" value="PRT52883.1"/>
    <property type="molecule type" value="Genomic_DNA"/>
</dbReference>
<dbReference type="GO" id="GO:0003676">
    <property type="term" value="F:nucleic acid binding"/>
    <property type="evidence" value="ECO:0007669"/>
    <property type="project" value="InterPro"/>
</dbReference>
<dbReference type="SUPFAM" id="SSF52540">
    <property type="entry name" value="P-loop containing nucleoside triphosphate hydrolases"/>
    <property type="match status" value="1"/>
</dbReference>
<dbReference type="InterPro" id="IPR018973">
    <property type="entry name" value="MZB"/>
</dbReference>
<evidence type="ECO:0000259" key="4">
    <source>
        <dbReference type="PROSITE" id="PS51194"/>
    </source>
</evidence>
<proteinExistence type="predicted"/>
<dbReference type="InterPro" id="IPR055227">
    <property type="entry name" value="HRQ1_WHD"/>
</dbReference>
<evidence type="ECO:0000259" key="3">
    <source>
        <dbReference type="PROSITE" id="PS51192"/>
    </source>
</evidence>
<keyword evidence="5" id="KW-0347">Helicase</keyword>
<dbReference type="InterPro" id="IPR014001">
    <property type="entry name" value="Helicase_ATP-bd"/>
</dbReference>
<dbReference type="GO" id="GO:0036297">
    <property type="term" value="P:interstrand cross-link repair"/>
    <property type="evidence" value="ECO:0007669"/>
    <property type="project" value="TreeGrafter"/>
</dbReference>
<dbReference type="STRING" id="45607.A0A2T0FCZ3"/>
<dbReference type="InterPro" id="IPR001650">
    <property type="entry name" value="Helicase_C-like"/>
</dbReference>
<dbReference type="GO" id="GO:0006289">
    <property type="term" value="P:nucleotide-excision repair"/>
    <property type="evidence" value="ECO:0007669"/>
    <property type="project" value="TreeGrafter"/>
</dbReference>
<protein>
    <submittedName>
        <fullName evidence="5">ATP-dependent helicase HRQ1</fullName>
    </submittedName>
</protein>
<keyword evidence="2" id="KW-0067">ATP-binding</keyword>
<dbReference type="InterPro" id="IPR011545">
    <property type="entry name" value="DEAD/DEAH_box_helicase_dom"/>
</dbReference>